<proteinExistence type="predicted"/>
<evidence type="ECO:0000313" key="2">
    <source>
        <dbReference type="Proteomes" id="UP001596223"/>
    </source>
</evidence>
<reference evidence="2" key="1">
    <citation type="journal article" date="2019" name="Int. J. Syst. Evol. Microbiol.">
        <title>The Global Catalogue of Microorganisms (GCM) 10K type strain sequencing project: providing services to taxonomists for standard genome sequencing and annotation.</title>
        <authorList>
            <consortium name="The Broad Institute Genomics Platform"/>
            <consortium name="The Broad Institute Genome Sequencing Center for Infectious Disease"/>
            <person name="Wu L."/>
            <person name="Ma J."/>
        </authorList>
    </citation>
    <scope>NUCLEOTIDE SEQUENCE [LARGE SCALE GENOMIC DNA]</scope>
    <source>
        <strain evidence="2">CCUG 36956</strain>
    </source>
</reference>
<comment type="caution">
    <text evidence="1">The sequence shown here is derived from an EMBL/GenBank/DDBJ whole genome shotgun (WGS) entry which is preliminary data.</text>
</comment>
<accession>A0ABW1JN33</accession>
<sequence>MTLRRSPFPESGYGGPMTVLAHGAVRKLGNAHAVLRFDAAHPEPTGATGQRLLFVDDRPSFELTPWCGTCPMLFERKEGADRTLSIPDLAARLEAGLSDVDSSVIESFAELLPVGKYQPMLLSISPHLVFPLDRDDYFAHEQVQTWGIDPFWGLPAHPRTPYYRTFDTAVSPHSHLYEFVVPMVPPSWNDSDRVRHFEQRLRTESTPTAVAVSILDVCVPAVAHEGRDYYAHWSLIHFLLDGHHKLEAAARTGRPLRLLSLLAVDAGLTEKGEIADLLGVRSGQPSVRVPRGTTPSAARFS</sequence>
<protein>
    <submittedName>
        <fullName evidence="1">Uncharacterized protein</fullName>
    </submittedName>
</protein>
<dbReference type="Proteomes" id="UP001596223">
    <property type="component" value="Unassembled WGS sequence"/>
</dbReference>
<keyword evidence="2" id="KW-1185">Reference proteome</keyword>
<evidence type="ECO:0000313" key="1">
    <source>
        <dbReference type="EMBL" id="MFC6010817.1"/>
    </source>
</evidence>
<dbReference type="EMBL" id="JBHSQN010000002">
    <property type="protein sequence ID" value="MFC6010817.1"/>
    <property type="molecule type" value="Genomic_DNA"/>
</dbReference>
<gene>
    <name evidence="1" type="ORF">ACFP3H_07110</name>
</gene>
<name>A0ABW1JN33_9NOCA</name>
<organism evidence="1 2">
    <name type="scientific">Nocardia lasii</name>
    <dbReference type="NCBI Taxonomy" id="1616107"/>
    <lineage>
        <taxon>Bacteria</taxon>
        <taxon>Bacillati</taxon>
        <taxon>Actinomycetota</taxon>
        <taxon>Actinomycetes</taxon>
        <taxon>Mycobacteriales</taxon>
        <taxon>Nocardiaceae</taxon>
        <taxon>Nocardia</taxon>
    </lineage>
</organism>